<dbReference type="Pfam" id="PF00459">
    <property type="entry name" value="Inositol_P"/>
    <property type="match status" value="1"/>
</dbReference>
<evidence type="ECO:0000256" key="3">
    <source>
        <dbReference type="PIRSR" id="PIRSR600760-2"/>
    </source>
</evidence>
<gene>
    <name evidence="4" type="ORF">ACHAXA_000189</name>
</gene>
<accession>A0ABD3RVL4</accession>
<evidence type="ECO:0000313" key="5">
    <source>
        <dbReference type="Proteomes" id="UP001530377"/>
    </source>
</evidence>
<evidence type="ECO:0000256" key="2">
    <source>
        <dbReference type="ARBA" id="ARBA00012633"/>
    </source>
</evidence>
<dbReference type="Gene3D" id="3.30.540.10">
    <property type="entry name" value="Fructose-1,6-Bisphosphatase, subunit A, domain 1"/>
    <property type="match status" value="1"/>
</dbReference>
<dbReference type="PANTHER" id="PTHR43028">
    <property type="entry name" value="3'(2'),5'-BISPHOSPHATE NUCLEOTIDASE 1"/>
    <property type="match status" value="1"/>
</dbReference>
<feature type="binding site" evidence="3">
    <location>
        <position position="172"/>
    </location>
    <ligand>
        <name>Mg(2+)</name>
        <dbReference type="ChEBI" id="CHEBI:18420"/>
        <label>1</label>
        <note>catalytic</note>
    </ligand>
</feature>
<dbReference type="InterPro" id="IPR050725">
    <property type="entry name" value="CysQ/Inositol_MonoPase"/>
</dbReference>
<organism evidence="4 5">
    <name type="scientific">Cyclostephanos tholiformis</name>
    <dbReference type="NCBI Taxonomy" id="382380"/>
    <lineage>
        <taxon>Eukaryota</taxon>
        <taxon>Sar</taxon>
        <taxon>Stramenopiles</taxon>
        <taxon>Ochrophyta</taxon>
        <taxon>Bacillariophyta</taxon>
        <taxon>Coscinodiscophyceae</taxon>
        <taxon>Thalassiosirophycidae</taxon>
        <taxon>Stephanodiscales</taxon>
        <taxon>Stephanodiscaceae</taxon>
        <taxon>Cyclostephanos</taxon>
    </lineage>
</organism>
<dbReference type="AlphaFoldDB" id="A0ABD3RVL4"/>
<evidence type="ECO:0000313" key="4">
    <source>
        <dbReference type="EMBL" id="KAL3816250.1"/>
    </source>
</evidence>
<evidence type="ECO:0000256" key="1">
    <source>
        <dbReference type="ARBA" id="ARBA00009759"/>
    </source>
</evidence>
<dbReference type="PANTHER" id="PTHR43028:SF5">
    <property type="entry name" value="3'(2'),5'-BISPHOSPHATE NUCLEOTIDASE 1"/>
    <property type="match status" value="1"/>
</dbReference>
<dbReference type="InterPro" id="IPR000760">
    <property type="entry name" value="Inositol_monophosphatase-like"/>
</dbReference>
<dbReference type="Gene3D" id="3.40.190.80">
    <property type="match status" value="1"/>
</dbReference>
<dbReference type="EMBL" id="JALLPB020000157">
    <property type="protein sequence ID" value="KAL3816250.1"/>
    <property type="molecule type" value="Genomic_DNA"/>
</dbReference>
<comment type="similarity">
    <text evidence="1">Belongs to the inositol monophosphatase superfamily.</text>
</comment>
<dbReference type="Proteomes" id="UP001530377">
    <property type="component" value="Unassembled WGS sequence"/>
</dbReference>
<dbReference type="GO" id="GO:0008441">
    <property type="term" value="F:3'(2'),5'-bisphosphate nucleotidase activity"/>
    <property type="evidence" value="ECO:0007669"/>
    <property type="project" value="UniProtKB-EC"/>
</dbReference>
<keyword evidence="5" id="KW-1185">Reference proteome</keyword>
<comment type="caution">
    <text evidence="4">The sequence shown here is derived from an EMBL/GenBank/DDBJ whole genome shotgun (WGS) entry which is preliminary data.</text>
</comment>
<protein>
    <recommendedName>
        <fullName evidence="2">3'(2'),5'-bisphosphate nucleotidase</fullName>
        <ecNumber evidence="2">3.1.3.7</ecNumber>
    </recommendedName>
</protein>
<reference evidence="4 5" key="1">
    <citation type="submission" date="2024-10" db="EMBL/GenBank/DDBJ databases">
        <title>Updated reference genomes for cyclostephanoid diatoms.</title>
        <authorList>
            <person name="Roberts W.R."/>
            <person name="Alverson A.J."/>
        </authorList>
    </citation>
    <scope>NUCLEOTIDE SEQUENCE [LARGE SCALE GENOMIC DNA]</scope>
    <source>
        <strain evidence="4 5">AJA228-03</strain>
    </source>
</reference>
<dbReference type="SUPFAM" id="SSF56655">
    <property type="entry name" value="Carbohydrate phosphatase"/>
    <property type="match status" value="1"/>
</dbReference>
<comment type="cofactor">
    <cofactor evidence="3">
        <name>Mg(2+)</name>
        <dbReference type="ChEBI" id="CHEBI:18420"/>
    </cofactor>
</comment>
<feature type="binding site" evidence="3">
    <location>
        <position position="97"/>
    </location>
    <ligand>
        <name>Mg(2+)</name>
        <dbReference type="ChEBI" id="CHEBI:18420"/>
        <label>1</label>
        <note>catalytic</note>
    </ligand>
</feature>
<proteinExistence type="inferred from homology"/>
<dbReference type="EC" id="3.1.3.7" evidence="2"/>
<keyword evidence="3" id="KW-0479">Metal-binding</keyword>
<feature type="binding site" evidence="3">
    <location>
        <position position="175"/>
    </location>
    <ligand>
        <name>Mg(2+)</name>
        <dbReference type="ChEBI" id="CHEBI:18420"/>
        <label>1</label>
        <note>catalytic</note>
    </ligand>
</feature>
<name>A0ABD3RVL4_9STRA</name>
<keyword evidence="3" id="KW-0460">Magnesium</keyword>
<sequence length="499" mass="54354">MANSNSATAKGPPEVDLAELLSTCIDACRRGCEVIRNVWHRSLHGDDVLGSITYKIADDPRSALTEADGASQKVIIECLTNCWAREIEAGYVKIVGEEEDDHSTDLEGDKSFDTVYSEDMLSHFDNYNCPRTDREPIIRDMFHYLPPLRKSSTHTERGDDESGCDEIIIFIDPMDGTREFVEGRIQNVQCLIGITLNGMPVAGAMGMPMVHDTRIEVAYGMIALERDESKLVIPVPVLSGIKFFDALNPLVRDAAPNIGSSVDDDVGDRDGNDDSTLVVFSGDSMKPSLNLAMECLENRVLGGSEEWINREVGIDEVDLHPPIRKVIVGGCGHKILSVQRHVQTLVQRQNKERVGSLSSRPMVGAISLAPPGSSSWDTAAPTAVLLAADPKARVTDLLGRPLIYDGDNLSNKCGVVASSGSVASVIHERLCMGLCKDDALYELLSVNLSNNASSDELGLDKDPLVEFEVVSDKDPLVEFEVVRSISELDLVRSTSELNS</sequence>